<evidence type="ECO:0000313" key="5">
    <source>
        <dbReference type="EMBL" id="SFD03377.1"/>
    </source>
</evidence>
<dbReference type="EMBL" id="FOMI01000003">
    <property type="protein sequence ID" value="SFD03377.1"/>
    <property type="molecule type" value="Genomic_DNA"/>
</dbReference>
<dbReference type="GO" id="GO:0000155">
    <property type="term" value="F:phosphorelay sensor kinase activity"/>
    <property type="evidence" value="ECO:0007669"/>
    <property type="project" value="InterPro"/>
</dbReference>
<dbReference type="SUPFAM" id="SSF55874">
    <property type="entry name" value="ATPase domain of HSP90 chaperone/DNA topoisomerase II/histidine kinase"/>
    <property type="match status" value="1"/>
</dbReference>
<evidence type="ECO:0000256" key="2">
    <source>
        <dbReference type="ARBA" id="ARBA00012438"/>
    </source>
</evidence>
<evidence type="ECO:0000256" key="1">
    <source>
        <dbReference type="ARBA" id="ARBA00000085"/>
    </source>
</evidence>
<dbReference type="InterPro" id="IPR003594">
    <property type="entry name" value="HATPase_dom"/>
</dbReference>
<proteinExistence type="predicted"/>
<dbReference type="PANTHER" id="PTHR43102:SF2">
    <property type="entry name" value="GAF DOMAIN-CONTAINING PROTEIN"/>
    <property type="match status" value="1"/>
</dbReference>
<dbReference type="CDD" id="cd00075">
    <property type="entry name" value="HATPase"/>
    <property type="match status" value="1"/>
</dbReference>
<dbReference type="InterPro" id="IPR003661">
    <property type="entry name" value="HisK_dim/P_dom"/>
</dbReference>
<evidence type="ECO:0000256" key="3">
    <source>
        <dbReference type="ARBA" id="ARBA00022553"/>
    </source>
</evidence>
<dbReference type="SMART" id="SM00065">
    <property type="entry name" value="GAF"/>
    <property type="match status" value="1"/>
</dbReference>
<sequence length="398" mass="45148">MINPNLPPNELKRLNAVKRYNLLDTLPEEDYDNITTLVATICKVPISLITLLDEDRNFLKSHYGIDFNESPRDISFCGHAILSNEPILIVEDATKDVRFHDNPIITENNVSFYAGVPLINPDGYALGTLCVYDNTPRSFTQEQKDALIILAKQVVQLFELRLKNKTLNDTLHTLEERHDMLNTFANKVSHDLKSPLANITSLTSLFKDELKASHPEIDLEYLNYIEESADTLRAYIDGILKHYKSEKLIHKDKIETKLEDVFNSIKTVLNLNDSNFKLLKTASLNNVNTYALKQILLNLVDNAYKYNFKTLPEVSIDFDENKTHYIFYVKDNGNGIKPEKLPILFELFHTAHHEDSKGNKGTGIGLFTVKSLINKLGGTITVESTVGIGTTFRFTVAK</sequence>
<dbReference type="PANTHER" id="PTHR43102">
    <property type="entry name" value="SLR1143 PROTEIN"/>
    <property type="match status" value="1"/>
</dbReference>
<evidence type="ECO:0000313" key="6">
    <source>
        <dbReference type="Proteomes" id="UP000199439"/>
    </source>
</evidence>
<dbReference type="SMART" id="SM00387">
    <property type="entry name" value="HATPase_c"/>
    <property type="match status" value="1"/>
</dbReference>
<dbReference type="InterPro" id="IPR029016">
    <property type="entry name" value="GAF-like_dom_sf"/>
</dbReference>
<dbReference type="STRING" id="870482.SAMN04487987_10374"/>
<keyword evidence="5" id="KW-0418">Kinase</keyword>
<dbReference type="Gene3D" id="3.30.450.40">
    <property type="match status" value="1"/>
</dbReference>
<dbReference type="InterPro" id="IPR036890">
    <property type="entry name" value="HATPase_C_sf"/>
</dbReference>
<keyword evidence="6" id="KW-1185">Reference proteome</keyword>
<dbReference type="SMART" id="SM00388">
    <property type="entry name" value="HisKA"/>
    <property type="match status" value="1"/>
</dbReference>
<dbReference type="Gene3D" id="1.10.287.130">
    <property type="match status" value="1"/>
</dbReference>
<dbReference type="Pfam" id="PF02518">
    <property type="entry name" value="HATPase_c"/>
    <property type="match status" value="1"/>
</dbReference>
<reference evidence="6" key="1">
    <citation type="submission" date="2016-10" db="EMBL/GenBank/DDBJ databases">
        <authorList>
            <person name="Varghese N."/>
            <person name="Submissions S."/>
        </authorList>
    </citation>
    <scope>NUCLEOTIDE SEQUENCE [LARGE SCALE GENOMIC DNA]</scope>
    <source>
        <strain evidence="6">DSM 25730</strain>
    </source>
</reference>
<dbReference type="InterPro" id="IPR005467">
    <property type="entry name" value="His_kinase_dom"/>
</dbReference>
<keyword evidence="3" id="KW-0597">Phosphoprotein</keyword>
<dbReference type="Pfam" id="PF00512">
    <property type="entry name" value="HisKA"/>
    <property type="match status" value="1"/>
</dbReference>
<name>A0A1I1P0N6_9FLAO</name>
<protein>
    <recommendedName>
        <fullName evidence="2">histidine kinase</fullName>
        <ecNumber evidence="2">2.7.13.3</ecNumber>
    </recommendedName>
</protein>
<dbReference type="OrthoDB" id="9811889at2"/>
<feature type="domain" description="Histidine kinase" evidence="4">
    <location>
        <begin position="187"/>
        <end position="398"/>
    </location>
</feature>
<organism evidence="5 6">
    <name type="scientific">Algibacter pectinivorans</name>
    <dbReference type="NCBI Taxonomy" id="870482"/>
    <lineage>
        <taxon>Bacteria</taxon>
        <taxon>Pseudomonadati</taxon>
        <taxon>Bacteroidota</taxon>
        <taxon>Flavobacteriia</taxon>
        <taxon>Flavobacteriales</taxon>
        <taxon>Flavobacteriaceae</taxon>
        <taxon>Algibacter</taxon>
    </lineage>
</organism>
<dbReference type="InterPro" id="IPR004358">
    <property type="entry name" value="Sig_transdc_His_kin-like_C"/>
</dbReference>
<dbReference type="SUPFAM" id="SSF47384">
    <property type="entry name" value="Homodimeric domain of signal transducing histidine kinase"/>
    <property type="match status" value="1"/>
</dbReference>
<dbReference type="RefSeq" id="WP_092850051.1">
    <property type="nucleotide sequence ID" value="NZ_FOMI01000003.1"/>
</dbReference>
<dbReference type="InterPro" id="IPR003018">
    <property type="entry name" value="GAF"/>
</dbReference>
<dbReference type="AlphaFoldDB" id="A0A1I1P0N6"/>
<dbReference type="Pfam" id="PF01590">
    <property type="entry name" value="GAF"/>
    <property type="match status" value="1"/>
</dbReference>
<gene>
    <name evidence="5" type="ORF">SAMN04487987_10374</name>
</gene>
<dbReference type="PROSITE" id="PS50109">
    <property type="entry name" value="HIS_KIN"/>
    <property type="match status" value="1"/>
</dbReference>
<dbReference type="CDD" id="cd00082">
    <property type="entry name" value="HisKA"/>
    <property type="match status" value="1"/>
</dbReference>
<dbReference type="EC" id="2.7.13.3" evidence="2"/>
<dbReference type="SUPFAM" id="SSF55781">
    <property type="entry name" value="GAF domain-like"/>
    <property type="match status" value="1"/>
</dbReference>
<comment type="catalytic activity">
    <reaction evidence="1">
        <text>ATP + protein L-histidine = ADP + protein N-phospho-L-histidine.</text>
        <dbReference type="EC" id="2.7.13.3"/>
    </reaction>
</comment>
<dbReference type="Proteomes" id="UP000199439">
    <property type="component" value="Unassembled WGS sequence"/>
</dbReference>
<dbReference type="PRINTS" id="PR00344">
    <property type="entry name" value="BCTRLSENSOR"/>
</dbReference>
<dbReference type="Gene3D" id="3.30.565.10">
    <property type="entry name" value="Histidine kinase-like ATPase, C-terminal domain"/>
    <property type="match status" value="1"/>
</dbReference>
<evidence type="ECO:0000259" key="4">
    <source>
        <dbReference type="PROSITE" id="PS50109"/>
    </source>
</evidence>
<dbReference type="InterPro" id="IPR036097">
    <property type="entry name" value="HisK_dim/P_sf"/>
</dbReference>
<accession>A0A1I1P0N6</accession>
<keyword evidence="5" id="KW-0808">Transferase</keyword>